<protein>
    <submittedName>
        <fullName evidence="3">ANTAR domain-containing protein</fullName>
    </submittedName>
</protein>
<proteinExistence type="predicted"/>
<dbReference type="InterPro" id="IPR036388">
    <property type="entry name" value="WH-like_DNA-bd_sf"/>
</dbReference>
<feature type="domain" description="ANTAR" evidence="2">
    <location>
        <begin position="44"/>
        <end position="105"/>
    </location>
</feature>
<feature type="compositionally biased region" description="Basic and acidic residues" evidence="1">
    <location>
        <begin position="20"/>
        <end position="55"/>
    </location>
</feature>
<gene>
    <name evidence="3" type="ORF">ACFPEL_02515</name>
</gene>
<dbReference type="Gene3D" id="1.10.10.10">
    <property type="entry name" value="Winged helix-like DNA-binding domain superfamily/Winged helix DNA-binding domain"/>
    <property type="match status" value="1"/>
</dbReference>
<dbReference type="SUPFAM" id="SSF52172">
    <property type="entry name" value="CheY-like"/>
    <property type="match status" value="1"/>
</dbReference>
<evidence type="ECO:0000313" key="4">
    <source>
        <dbReference type="Proteomes" id="UP001595909"/>
    </source>
</evidence>
<dbReference type="EMBL" id="JBHSIM010000003">
    <property type="protein sequence ID" value="MFC4831273.1"/>
    <property type="molecule type" value="Genomic_DNA"/>
</dbReference>
<reference evidence="4" key="1">
    <citation type="journal article" date="2019" name="Int. J. Syst. Evol. Microbiol.">
        <title>The Global Catalogue of Microorganisms (GCM) 10K type strain sequencing project: providing services to taxonomists for standard genome sequencing and annotation.</title>
        <authorList>
            <consortium name="The Broad Institute Genomics Platform"/>
            <consortium name="The Broad Institute Genome Sequencing Center for Infectious Disease"/>
            <person name="Wu L."/>
            <person name="Ma J."/>
        </authorList>
    </citation>
    <scope>NUCLEOTIDE SEQUENCE [LARGE SCALE GENOMIC DNA]</scope>
    <source>
        <strain evidence="4">CCUG 50347</strain>
    </source>
</reference>
<dbReference type="InterPro" id="IPR011006">
    <property type="entry name" value="CheY-like_superfamily"/>
</dbReference>
<feature type="region of interest" description="Disordered" evidence="1">
    <location>
        <begin position="1"/>
        <end position="55"/>
    </location>
</feature>
<evidence type="ECO:0000313" key="3">
    <source>
        <dbReference type="EMBL" id="MFC4831273.1"/>
    </source>
</evidence>
<name>A0ABV9RAS7_9PSEU</name>
<dbReference type="SMART" id="SM01012">
    <property type="entry name" value="ANTAR"/>
    <property type="match status" value="1"/>
</dbReference>
<dbReference type="Pfam" id="PF03861">
    <property type="entry name" value="ANTAR"/>
    <property type="match status" value="1"/>
</dbReference>
<dbReference type="InterPro" id="IPR005561">
    <property type="entry name" value="ANTAR"/>
</dbReference>
<keyword evidence="4" id="KW-1185">Reference proteome</keyword>
<dbReference type="Proteomes" id="UP001595909">
    <property type="component" value="Unassembled WGS sequence"/>
</dbReference>
<organism evidence="3 4">
    <name type="scientific">Actinomycetospora chibensis</name>
    <dbReference type="NCBI Taxonomy" id="663606"/>
    <lineage>
        <taxon>Bacteria</taxon>
        <taxon>Bacillati</taxon>
        <taxon>Actinomycetota</taxon>
        <taxon>Actinomycetes</taxon>
        <taxon>Pseudonocardiales</taxon>
        <taxon>Pseudonocardiaceae</taxon>
        <taxon>Actinomycetospora</taxon>
    </lineage>
</organism>
<comment type="caution">
    <text evidence="3">The sequence shown here is derived from an EMBL/GenBank/DDBJ whole genome shotgun (WGS) entry which is preliminary data.</text>
</comment>
<dbReference type="RefSeq" id="WP_274186884.1">
    <property type="nucleotide sequence ID" value="NZ_BAABHN010000003.1"/>
</dbReference>
<sequence>MTPDVVRKSAPCTTDVFGSAEDRRRSTEDVTDLHERIERAERRAEKAEQRRDDHERAVVTRARIDQVEGILMSGFGLEPDDAFDVLVWLSQQTNTELVHVCDDILRAVRTVDVPDACRDEITAVLDRLLRRTA</sequence>
<accession>A0ABV9RAS7</accession>
<dbReference type="PROSITE" id="PS50921">
    <property type="entry name" value="ANTAR"/>
    <property type="match status" value="1"/>
</dbReference>
<evidence type="ECO:0000256" key="1">
    <source>
        <dbReference type="SAM" id="MobiDB-lite"/>
    </source>
</evidence>
<evidence type="ECO:0000259" key="2">
    <source>
        <dbReference type="PROSITE" id="PS50921"/>
    </source>
</evidence>